<keyword evidence="11 12" id="KW-0739">Sodium transport</keyword>
<evidence type="ECO:0000256" key="7">
    <source>
        <dbReference type="ARBA" id="ARBA00022989"/>
    </source>
</evidence>
<organism evidence="14 15">
    <name type="scientific">Amycolatopsis acidiphila</name>
    <dbReference type="NCBI Taxonomy" id="715473"/>
    <lineage>
        <taxon>Bacteria</taxon>
        <taxon>Bacillati</taxon>
        <taxon>Actinomycetota</taxon>
        <taxon>Actinomycetes</taxon>
        <taxon>Pseudonocardiales</taxon>
        <taxon>Pseudonocardiaceae</taxon>
        <taxon>Amycolatopsis</taxon>
    </lineage>
</organism>
<protein>
    <recommendedName>
        <fullName evidence="12">Na(+)/H(+) antiporter NhaA</fullName>
    </recommendedName>
    <alternativeName>
        <fullName evidence="12">Sodium/proton antiporter NhaA</fullName>
    </alternativeName>
</protein>
<evidence type="ECO:0000313" key="14">
    <source>
        <dbReference type="EMBL" id="TVT25047.1"/>
    </source>
</evidence>
<reference evidence="14 15" key="1">
    <citation type="submission" date="2019-07" db="EMBL/GenBank/DDBJ databases">
        <title>New species of Amycolatopsis and Streptomyces.</title>
        <authorList>
            <person name="Duangmal K."/>
            <person name="Teo W.F.A."/>
            <person name="Lipun K."/>
        </authorList>
    </citation>
    <scope>NUCLEOTIDE SEQUENCE [LARGE SCALE GENOMIC DNA]</scope>
    <source>
        <strain evidence="14 15">JCM 30562</strain>
    </source>
</reference>
<feature type="transmembrane region" description="Helical" evidence="12">
    <location>
        <begin position="205"/>
        <end position="222"/>
    </location>
</feature>
<dbReference type="AlphaFoldDB" id="A0A558AL95"/>
<dbReference type="InterPro" id="IPR012336">
    <property type="entry name" value="Thioredoxin-like_fold"/>
</dbReference>
<evidence type="ECO:0000256" key="6">
    <source>
        <dbReference type="ARBA" id="ARBA00022692"/>
    </source>
</evidence>
<dbReference type="InterPro" id="IPR023171">
    <property type="entry name" value="Na/H_antiporter_dom_sf"/>
</dbReference>
<dbReference type="Proteomes" id="UP000318578">
    <property type="component" value="Unassembled WGS sequence"/>
</dbReference>
<evidence type="ECO:0000256" key="1">
    <source>
        <dbReference type="ARBA" id="ARBA00004429"/>
    </source>
</evidence>
<feature type="transmembrane region" description="Helical" evidence="12">
    <location>
        <begin position="41"/>
        <end position="59"/>
    </location>
</feature>
<evidence type="ECO:0000313" key="15">
    <source>
        <dbReference type="Proteomes" id="UP000318578"/>
    </source>
</evidence>
<keyword evidence="9 12" id="KW-0406">Ion transport</keyword>
<keyword evidence="15" id="KW-1185">Reference proteome</keyword>
<evidence type="ECO:0000256" key="12">
    <source>
        <dbReference type="HAMAP-Rule" id="MF_01844"/>
    </source>
</evidence>
<dbReference type="RefSeq" id="WP_144633889.1">
    <property type="nucleotide sequence ID" value="NZ_BNAX01000015.1"/>
</dbReference>
<comment type="catalytic activity">
    <reaction evidence="12">
        <text>Na(+)(in) + 2 H(+)(out) = Na(+)(out) + 2 H(+)(in)</text>
        <dbReference type="Rhea" id="RHEA:29251"/>
        <dbReference type="ChEBI" id="CHEBI:15378"/>
        <dbReference type="ChEBI" id="CHEBI:29101"/>
    </reaction>
</comment>
<sequence>MVHEVRGVPERQASGRTFSDRTAWARGVRTPLREFLRTETGGAVVLLAATVVALVWANVHPSSYEAVWGTRLSVRVAEHGISQNLRWWVNSGLMTFFFFVVGLEARREFDLGELRDRRRLALPLVAGIGGMLVPVAIFLAVNAGRPSAHGWGVVMSTDTAFALGILALAGQRLPARLRTYLLTVSVVDDLVALVVIATVYSGKVAVPPLLVAFGVFGVVLLVRALGVRLGLVYALLGTAAWLALNSSGVEPIVIGLAIGMLTSAYPAARSDLERASEVFRLFREQPTPELARSAQTGVAAALSPNELLQQRYHPWTSYVIVPLFALANAGITINPDFLARAYTSPVTLGILFGYVSGKPIGIFGLSWLVTRVSRGRLRPPVGWAAVAAGATVAGVGFTVALLVAALTFTGEQLAEAKLGILSAALVASVGTWVLSRVTGLLPAHRRTRALLGTAQTIVDLAVPVDPDRDHIRGPEDAPVTVVEYGDFQCPYCGQAEAVIRELLDGRGDVRYVWRHLPLSDVHPYARYAVDAAEAAAKQGAFWQMYDLLFAHQDALRPSDLIHYAGVLGLDVGRFRDDFRGHAGTARVAEDIESADLSGVSGTPTFFINGRRHYGAYDRATLSAAAHTAHKRAVSANDVSTVPYNG</sequence>
<feature type="transmembrane region" description="Helical" evidence="12">
    <location>
        <begin position="418"/>
        <end position="441"/>
    </location>
</feature>
<dbReference type="Gene3D" id="1.20.1530.10">
    <property type="entry name" value="Na+/H+ antiporter like domain"/>
    <property type="match status" value="1"/>
</dbReference>
<feature type="transmembrane region" description="Helical" evidence="12">
    <location>
        <begin position="315"/>
        <end position="334"/>
    </location>
</feature>
<dbReference type="Pfam" id="PF13462">
    <property type="entry name" value="Thioredoxin_4"/>
    <property type="match status" value="1"/>
</dbReference>
<name>A0A558AL95_9PSEU</name>
<keyword evidence="7 12" id="KW-1133">Transmembrane helix</keyword>
<dbReference type="Gene3D" id="3.40.30.10">
    <property type="entry name" value="Glutaredoxin"/>
    <property type="match status" value="1"/>
</dbReference>
<keyword evidence="8 12" id="KW-0915">Sodium</keyword>
<evidence type="ECO:0000259" key="13">
    <source>
        <dbReference type="PROSITE" id="PS51352"/>
    </source>
</evidence>
<comment type="subcellular location">
    <subcellularLocation>
        <location evidence="1">Cell inner membrane</location>
        <topology evidence="1">Multi-pass membrane protein</topology>
    </subcellularLocation>
    <subcellularLocation>
        <location evidence="12">Cell membrane</location>
        <topology evidence="12">Multi-pass membrane protein</topology>
    </subcellularLocation>
</comment>
<dbReference type="PROSITE" id="PS51352">
    <property type="entry name" value="THIOREDOXIN_2"/>
    <property type="match status" value="1"/>
</dbReference>
<evidence type="ECO:0000256" key="5">
    <source>
        <dbReference type="ARBA" id="ARBA00022475"/>
    </source>
</evidence>
<comment type="similarity">
    <text evidence="12">Belongs to the NhaA Na(+)/H(+) (TC 2.A.33) antiporter family.</text>
</comment>
<evidence type="ECO:0000256" key="9">
    <source>
        <dbReference type="ARBA" id="ARBA00023065"/>
    </source>
</evidence>
<dbReference type="InterPro" id="IPR036249">
    <property type="entry name" value="Thioredoxin-like_sf"/>
</dbReference>
<feature type="transmembrane region" description="Helical" evidence="12">
    <location>
        <begin position="346"/>
        <end position="369"/>
    </location>
</feature>
<dbReference type="HAMAP" id="MF_01844">
    <property type="entry name" value="NhaA"/>
    <property type="match status" value="1"/>
</dbReference>
<dbReference type="PANTHER" id="PTHR30341:SF0">
    <property type="entry name" value="NA(+)_H(+) ANTIPORTER NHAA"/>
    <property type="match status" value="1"/>
</dbReference>
<comment type="similarity">
    <text evidence="2">In the N-terminal section; belongs to the NhaA Na(+)/H(+) (TC 2.A.33) antiporter family.</text>
</comment>
<evidence type="ECO:0000256" key="8">
    <source>
        <dbReference type="ARBA" id="ARBA00023053"/>
    </source>
</evidence>
<evidence type="ECO:0000256" key="11">
    <source>
        <dbReference type="ARBA" id="ARBA00023201"/>
    </source>
</evidence>
<dbReference type="InterPro" id="IPR013766">
    <property type="entry name" value="Thioredoxin_domain"/>
</dbReference>
<gene>
    <name evidence="12 14" type="primary">nhaA</name>
    <name evidence="14" type="ORF">FNH06_04310</name>
</gene>
<evidence type="ECO:0000256" key="4">
    <source>
        <dbReference type="ARBA" id="ARBA00022449"/>
    </source>
</evidence>
<dbReference type="Pfam" id="PF06965">
    <property type="entry name" value="Na_H_antiport_1"/>
    <property type="match status" value="1"/>
</dbReference>
<keyword evidence="5 12" id="KW-1003">Cell membrane</keyword>
<comment type="function">
    <text evidence="12">Na(+)/H(+) antiporter that extrudes sodium in exchange for external protons.</text>
</comment>
<dbReference type="NCBIfam" id="TIGR00773">
    <property type="entry name" value="NhaA"/>
    <property type="match status" value="1"/>
</dbReference>
<accession>A0A558AL95</accession>
<dbReference type="GO" id="GO:0006885">
    <property type="term" value="P:regulation of pH"/>
    <property type="evidence" value="ECO:0007669"/>
    <property type="project" value="UniProtKB-UniRule"/>
</dbReference>
<keyword evidence="4 12" id="KW-0050">Antiport</keyword>
<comment type="caution">
    <text evidence="14">The sequence shown here is derived from an EMBL/GenBank/DDBJ whole genome shotgun (WGS) entry which is preliminary data.</text>
</comment>
<proteinExistence type="inferred from homology"/>
<feature type="transmembrane region" description="Helical" evidence="12">
    <location>
        <begin position="180"/>
        <end position="199"/>
    </location>
</feature>
<feature type="transmembrane region" description="Helical" evidence="12">
    <location>
        <begin position="149"/>
        <end position="168"/>
    </location>
</feature>
<feature type="domain" description="Thioredoxin" evidence="13">
    <location>
        <begin position="449"/>
        <end position="630"/>
    </location>
</feature>
<dbReference type="PANTHER" id="PTHR30341">
    <property type="entry name" value="SODIUM ION/PROTON ANTIPORTER NHAA-RELATED"/>
    <property type="match status" value="1"/>
</dbReference>
<dbReference type="OrthoDB" id="117402at2"/>
<dbReference type="SUPFAM" id="SSF52833">
    <property type="entry name" value="Thioredoxin-like"/>
    <property type="match status" value="1"/>
</dbReference>
<feature type="transmembrane region" description="Helical" evidence="12">
    <location>
        <begin position="381"/>
        <end position="406"/>
    </location>
</feature>
<keyword evidence="3 12" id="KW-0813">Transport</keyword>
<feature type="transmembrane region" description="Helical" evidence="12">
    <location>
        <begin position="85"/>
        <end position="103"/>
    </location>
</feature>
<dbReference type="EMBL" id="VJZA01000004">
    <property type="protein sequence ID" value="TVT25047.1"/>
    <property type="molecule type" value="Genomic_DNA"/>
</dbReference>
<dbReference type="GO" id="GO:0005886">
    <property type="term" value="C:plasma membrane"/>
    <property type="evidence" value="ECO:0007669"/>
    <property type="project" value="UniProtKB-SubCell"/>
</dbReference>
<evidence type="ECO:0000256" key="2">
    <source>
        <dbReference type="ARBA" id="ARBA00007006"/>
    </source>
</evidence>
<dbReference type="GO" id="GO:0015385">
    <property type="term" value="F:sodium:proton antiporter activity"/>
    <property type="evidence" value="ECO:0007669"/>
    <property type="project" value="UniProtKB-UniRule"/>
</dbReference>
<keyword evidence="10 12" id="KW-0472">Membrane</keyword>
<evidence type="ECO:0000256" key="10">
    <source>
        <dbReference type="ARBA" id="ARBA00023136"/>
    </source>
</evidence>
<evidence type="ECO:0000256" key="3">
    <source>
        <dbReference type="ARBA" id="ARBA00022448"/>
    </source>
</evidence>
<feature type="transmembrane region" description="Helical" evidence="12">
    <location>
        <begin position="124"/>
        <end position="143"/>
    </location>
</feature>
<dbReference type="InterPro" id="IPR004670">
    <property type="entry name" value="NhaA"/>
</dbReference>
<keyword evidence="6 12" id="KW-0812">Transmembrane</keyword>